<evidence type="ECO:0000313" key="2">
    <source>
        <dbReference type="EMBL" id="BBB32284.1"/>
    </source>
</evidence>
<dbReference type="CDD" id="cd00198">
    <property type="entry name" value="vWFA"/>
    <property type="match status" value="1"/>
</dbReference>
<evidence type="ECO:0000259" key="1">
    <source>
        <dbReference type="PROSITE" id="PS50234"/>
    </source>
</evidence>
<dbReference type="PANTHER" id="PTHR33608:SF6">
    <property type="entry name" value="BLL2464 PROTEIN"/>
    <property type="match status" value="1"/>
</dbReference>
<sequence length="291" mass="34005">MKAEELLKKVRRIQIKTKRLVDEAIGGEYHSIFKGRGLEFAEVREYIPGDDVRTIDWNVTARMNFPFVKRFKEERELTIMLIVDISPSMNFGNNNKLKRELLAEICALIGFSAIENNDRVGLIAFSGKVEKFITPKKGSKQVLAIIRDLLELESNGKTDIKSALEYFLKVQKKKSIAFLVSDFHSRNFEKQIALASMKHDLIPVRIYSKFETDPPKGVFKFLPLEGEKPVIVDFSSKKVREVFKENVRLRDEYLFNLFNKYGMDYLNLETSDDIFKAFHKFFNMRKRKLKR</sequence>
<dbReference type="PROSITE" id="PS50234">
    <property type="entry name" value="VWFA"/>
    <property type="match status" value="1"/>
</dbReference>
<dbReference type="AlphaFoldDB" id="A0A7R6PEK0"/>
<proteinExistence type="predicted"/>
<dbReference type="RefSeq" id="WP_201328628.1">
    <property type="nucleotide sequence ID" value="NZ_AP017470.1"/>
</dbReference>
<dbReference type="InterPro" id="IPR002881">
    <property type="entry name" value="DUF58"/>
</dbReference>
<dbReference type="PANTHER" id="PTHR33608">
    <property type="entry name" value="BLL2464 PROTEIN"/>
    <property type="match status" value="1"/>
</dbReference>
<dbReference type="Proteomes" id="UP000595564">
    <property type="component" value="Chromosome"/>
</dbReference>
<keyword evidence="3" id="KW-1185">Reference proteome</keyword>
<dbReference type="Gene3D" id="3.40.50.410">
    <property type="entry name" value="von Willebrand factor, type A domain"/>
    <property type="match status" value="1"/>
</dbReference>
<dbReference type="KEGG" id="thyd:TTHT_0713"/>
<dbReference type="InterPro" id="IPR036465">
    <property type="entry name" value="vWFA_dom_sf"/>
</dbReference>
<dbReference type="InterPro" id="IPR002035">
    <property type="entry name" value="VWF_A"/>
</dbReference>
<gene>
    <name evidence="2" type="ORF">TTHT_0713</name>
</gene>
<feature type="domain" description="VWFA" evidence="1">
    <location>
        <begin position="78"/>
        <end position="166"/>
    </location>
</feature>
<dbReference type="EMBL" id="AP017470">
    <property type="protein sequence ID" value="BBB32284.1"/>
    <property type="molecule type" value="Genomic_DNA"/>
</dbReference>
<dbReference type="SUPFAM" id="SSF53300">
    <property type="entry name" value="vWA-like"/>
    <property type="match status" value="1"/>
</dbReference>
<accession>A0A7R6PEK0</accession>
<name>A0A7R6PEK0_9BACT</name>
<dbReference type="Pfam" id="PF01882">
    <property type="entry name" value="DUF58"/>
    <property type="match status" value="1"/>
</dbReference>
<organism evidence="2 3">
    <name type="scientific">Thermotomaculum hydrothermale</name>
    <dbReference type="NCBI Taxonomy" id="981385"/>
    <lineage>
        <taxon>Bacteria</taxon>
        <taxon>Pseudomonadati</taxon>
        <taxon>Acidobacteriota</taxon>
        <taxon>Holophagae</taxon>
        <taxon>Thermotomaculales</taxon>
        <taxon>Thermotomaculaceae</taxon>
        <taxon>Thermotomaculum</taxon>
    </lineage>
</organism>
<reference evidence="2 3" key="1">
    <citation type="journal article" date="2012" name="Extremophiles">
        <title>Thermotomaculum hydrothermale gen. nov., sp. nov., a novel heterotrophic thermophile within the phylum Acidobacteria from a deep-sea hydrothermal vent chimney in the Southern Okinawa Trough.</title>
        <authorList>
            <person name="Izumi H."/>
            <person name="Nunoura T."/>
            <person name="Miyazaki M."/>
            <person name="Mino S."/>
            <person name="Toki T."/>
            <person name="Takai K."/>
            <person name="Sako Y."/>
            <person name="Sawabe T."/>
            <person name="Nakagawa S."/>
        </authorList>
    </citation>
    <scope>NUCLEOTIDE SEQUENCE [LARGE SCALE GENOMIC DNA]</scope>
    <source>
        <strain evidence="2 3">AC55</strain>
    </source>
</reference>
<evidence type="ECO:0000313" key="3">
    <source>
        <dbReference type="Proteomes" id="UP000595564"/>
    </source>
</evidence>
<dbReference type="SMART" id="SM00327">
    <property type="entry name" value="VWA"/>
    <property type="match status" value="1"/>
</dbReference>
<protein>
    <recommendedName>
        <fullName evidence="1">VWFA domain-containing protein</fullName>
    </recommendedName>
</protein>